<dbReference type="InterPro" id="IPR050397">
    <property type="entry name" value="Env_Response_Regulators"/>
</dbReference>
<keyword evidence="8" id="KW-1185">Reference proteome</keyword>
<dbReference type="Proteomes" id="UP000026714">
    <property type="component" value="Unassembled WGS sequence"/>
</dbReference>
<evidence type="ECO:0000259" key="5">
    <source>
        <dbReference type="PROSITE" id="PS50042"/>
    </source>
</evidence>
<keyword evidence="3" id="KW-0804">Transcription</keyword>
<dbReference type="SUPFAM" id="SSF46785">
    <property type="entry name" value="Winged helix' DNA-binding domain"/>
    <property type="match status" value="1"/>
</dbReference>
<dbReference type="RefSeq" id="WP_051632040.1">
    <property type="nucleotide sequence ID" value="NZ_AZRA01000073.1"/>
</dbReference>
<dbReference type="InterPro" id="IPR036388">
    <property type="entry name" value="WH-like_DNA-bd_sf"/>
</dbReference>
<dbReference type="GO" id="GO:0003700">
    <property type="term" value="F:DNA-binding transcription factor activity"/>
    <property type="evidence" value="ECO:0007669"/>
    <property type="project" value="InterPro"/>
</dbReference>
<dbReference type="PANTHER" id="PTHR24567">
    <property type="entry name" value="CRP FAMILY TRANSCRIPTIONAL REGULATORY PROTEIN"/>
    <property type="match status" value="1"/>
</dbReference>
<organism evidence="7 8">
    <name type="scientific">Sphaerotilus natans subsp. natans DSM 6575</name>
    <dbReference type="NCBI Taxonomy" id="1286631"/>
    <lineage>
        <taxon>Bacteria</taxon>
        <taxon>Pseudomonadati</taxon>
        <taxon>Pseudomonadota</taxon>
        <taxon>Betaproteobacteria</taxon>
        <taxon>Burkholderiales</taxon>
        <taxon>Sphaerotilaceae</taxon>
        <taxon>Sphaerotilus</taxon>
    </lineage>
</organism>
<sequence length="260" mass="29026">MNALHRDFGDPRVARAMLAPESWFQTLPRALQIELAWRVQPRYLRAGERLCARGDPSDGFYGLSDGILRVGSTGDGGEALLAMVQPPHWFGELGLFDGAPRTHDVHAETDVVLLHLPQTAMLAVLEREPEGWRHLGRMLAGKMRSVFVSFEQMQMLPPRARVARRLVMMAADHQVDRPTLRRELVLSQEQLARMLSLSRQTVNEVLAGLEADGLIRRRRRVIELLDPERLQKEDAGSGSSSGAATADAVDKLVDKPVDKM</sequence>
<dbReference type="InterPro" id="IPR000595">
    <property type="entry name" value="cNMP-bd_dom"/>
</dbReference>
<dbReference type="Pfam" id="PF13545">
    <property type="entry name" value="HTH_Crp_2"/>
    <property type="match status" value="1"/>
</dbReference>
<dbReference type="Pfam" id="PF00027">
    <property type="entry name" value="cNMP_binding"/>
    <property type="match status" value="1"/>
</dbReference>
<dbReference type="GO" id="GO:0005829">
    <property type="term" value="C:cytosol"/>
    <property type="evidence" value="ECO:0007669"/>
    <property type="project" value="TreeGrafter"/>
</dbReference>
<dbReference type="CDD" id="cd00038">
    <property type="entry name" value="CAP_ED"/>
    <property type="match status" value="1"/>
</dbReference>
<dbReference type="PANTHER" id="PTHR24567:SF74">
    <property type="entry name" value="HTH-TYPE TRANSCRIPTIONAL REGULATOR ARCR"/>
    <property type="match status" value="1"/>
</dbReference>
<evidence type="ECO:0008006" key="9">
    <source>
        <dbReference type="Google" id="ProtNLM"/>
    </source>
</evidence>
<dbReference type="InterPro" id="IPR018490">
    <property type="entry name" value="cNMP-bd_dom_sf"/>
</dbReference>
<reference evidence="7 8" key="1">
    <citation type="journal article" date="2014" name="FEMS Microbiol. Ecol.">
        <title>Sphaerotilus natans encrusted with nanoball-shaped Fe(III) oxide minerals formed by nitrate-reducing mixotrophic Fe(II) oxidation.</title>
        <authorList>
            <person name="Park S."/>
            <person name="Kim D.H."/>
            <person name="Lee J.H."/>
            <person name="Hur H.G."/>
        </authorList>
    </citation>
    <scope>NUCLEOTIDE SEQUENCE [LARGE SCALE GENOMIC DNA]</scope>
    <source>
        <strain evidence="7 8">DSM 6575</strain>
    </source>
</reference>
<dbReference type="STRING" id="34103.SAMN05421778_109112"/>
<dbReference type="Gene3D" id="2.60.120.10">
    <property type="entry name" value="Jelly Rolls"/>
    <property type="match status" value="1"/>
</dbReference>
<feature type="compositionally biased region" description="Basic and acidic residues" evidence="4">
    <location>
        <begin position="248"/>
        <end position="260"/>
    </location>
</feature>
<dbReference type="InterPro" id="IPR000524">
    <property type="entry name" value="Tscrpt_reg_HTH_GntR"/>
</dbReference>
<evidence type="ECO:0000256" key="2">
    <source>
        <dbReference type="ARBA" id="ARBA00023125"/>
    </source>
</evidence>
<dbReference type="AlphaFoldDB" id="A0A059KK71"/>
<gene>
    <name evidence="7" type="ORF">X805_27940</name>
</gene>
<dbReference type="EMBL" id="AZRA01000073">
    <property type="protein sequence ID" value="KDB51594.1"/>
    <property type="molecule type" value="Genomic_DNA"/>
</dbReference>
<comment type="caution">
    <text evidence="7">The sequence shown here is derived from an EMBL/GenBank/DDBJ whole genome shotgun (WGS) entry which is preliminary data.</text>
</comment>
<evidence type="ECO:0000256" key="1">
    <source>
        <dbReference type="ARBA" id="ARBA00023015"/>
    </source>
</evidence>
<dbReference type="PRINTS" id="PR00035">
    <property type="entry name" value="HTHGNTR"/>
</dbReference>
<dbReference type="SUPFAM" id="SSF51206">
    <property type="entry name" value="cAMP-binding domain-like"/>
    <property type="match status" value="1"/>
</dbReference>
<dbReference type="PATRIC" id="fig|1286631.3.peg.2731"/>
<dbReference type="GO" id="GO:0003677">
    <property type="term" value="F:DNA binding"/>
    <property type="evidence" value="ECO:0007669"/>
    <property type="project" value="UniProtKB-KW"/>
</dbReference>
<feature type="region of interest" description="Disordered" evidence="4">
    <location>
        <begin position="229"/>
        <end position="260"/>
    </location>
</feature>
<keyword evidence="2" id="KW-0238">DNA-binding</keyword>
<evidence type="ECO:0000256" key="4">
    <source>
        <dbReference type="SAM" id="MobiDB-lite"/>
    </source>
</evidence>
<evidence type="ECO:0000259" key="6">
    <source>
        <dbReference type="PROSITE" id="PS51063"/>
    </source>
</evidence>
<accession>A0A059KK71</accession>
<dbReference type="PROSITE" id="PS51063">
    <property type="entry name" value="HTH_CRP_2"/>
    <property type="match status" value="1"/>
</dbReference>
<dbReference type="InterPro" id="IPR012318">
    <property type="entry name" value="HTH_CRP"/>
</dbReference>
<dbReference type="InterPro" id="IPR036390">
    <property type="entry name" value="WH_DNA-bd_sf"/>
</dbReference>
<protein>
    <recommendedName>
        <fullName evidence="9">Crp/Fnr family transcriptional regulator</fullName>
    </recommendedName>
</protein>
<evidence type="ECO:0000313" key="8">
    <source>
        <dbReference type="Proteomes" id="UP000026714"/>
    </source>
</evidence>
<name>A0A059KK71_9BURK</name>
<dbReference type="InterPro" id="IPR014710">
    <property type="entry name" value="RmlC-like_jellyroll"/>
</dbReference>
<dbReference type="SMART" id="SM00100">
    <property type="entry name" value="cNMP"/>
    <property type="match status" value="1"/>
</dbReference>
<dbReference type="SMART" id="SM00419">
    <property type="entry name" value="HTH_CRP"/>
    <property type="match status" value="1"/>
</dbReference>
<feature type="domain" description="Cyclic nucleotide-binding" evidence="5">
    <location>
        <begin position="23"/>
        <end position="125"/>
    </location>
</feature>
<evidence type="ECO:0000256" key="3">
    <source>
        <dbReference type="ARBA" id="ARBA00023163"/>
    </source>
</evidence>
<proteinExistence type="predicted"/>
<dbReference type="Gene3D" id="1.10.10.10">
    <property type="entry name" value="Winged helix-like DNA-binding domain superfamily/Winged helix DNA-binding domain"/>
    <property type="match status" value="1"/>
</dbReference>
<evidence type="ECO:0000313" key="7">
    <source>
        <dbReference type="EMBL" id="KDB51594.1"/>
    </source>
</evidence>
<dbReference type="PROSITE" id="PS50042">
    <property type="entry name" value="CNMP_BINDING_3"/>
    <property type="match status" value="1"/>
</dbReference>
<feature type="domain" description="HTH crp-type" evidence="6">
    <location>
        <begin position="156"/>
        <end position="228"/>
    </location>
</feature>
<dbReference type="eggNOG" id="COG0664">
    <property type="taxonomic scope" value="Bacteria"/>
</dbReference>
<keyword evidence="1" id="KW-0805">Transcription regulation</keyword>